<dbReference type="AlphaFoldDB" id="A0A5C6M5G2"/>
<dbReference type="CDD" id="cd02440">
    <property type="entry name" value="AdoMet_MTases"/>
    <property type="match status" value="1"/>
</dbReference>
<evidence type="ECO:0000313" key="2">
    <source>
        <dbReference type="EMBL" id="TWW09966.1"/>
    </source>
</evidence>
<dbReference type="PANTHER" id="PTHR43591">
    <property type="entry name" value="METHYLTRANSFERASE"/>
    <property type="match status" value="1"/>
</dbReference>
<reference evidence="2 3" key="2">
    <citation type="submission" date="2019-08" db="EMBL/GenBank/DDBJ databases">
        <authorList>
            <person name="Henke P."/>
        </authorList>
    </citation>
    <scope>NUCLEOTIDE SEQUENCE [LARGE SCALE GENOMIC DNA]</scope>
    <source>
        <strain evidence="2">Phe10_nw2017</strain>
    </source>
</reference>
<dbReference type="Pfam" id="PF08241">
    <property type="entry name" value="Methyltransf_11"/>
    <property type="match status" value="1"/>
</dbReference>
<evidence type="ECO:0000313" key="3">
    <source>
        <dbReference type="Proteomes" id="UP000321083"/>
    </source>
</evidence>
<evidence type="ECO:0000259" key="1">
    <source>
        <dbReference type="Pfam" id="PF08241"/>
    </source>
</evidence>
<accession>A0A5C6M5G2</accession>
<proteinExistence type="predicted"/>
<dbReference type="EMBL" id="SRHE01000137">
    <property type="protein sequence ID" value="TWW09966.1"/>
    <property type="molecule type" value="Genomic_DNA"/>
</dbReference>
<gene>
    <name evidence="2" type="ORF">E3A20_09050</name>
</gene>
<comment type="caution">
    <text evidence="2">The sequence shown here is derived from an EMBL/GenBank/DDBJ whole genome shotgun (WGS) entry which is preliminary data.</text>
</comment>
<dbReference type="SUPFAM" id="SSF53335">
    <property type="entry name" value="S-adenosyl-L-methionine-dependent methyltransferases"/>
    <property type="match status" value="1"/>
</dbReference>
<dbReference type="InterPro" id="IPR013216">
    <property type="entry name" value="Methyltransf_11"/>
</dbReference>
<sequence length="327" mass="37586">MHIKFIDYLCDPITKEKLDIDLSRSKVENGICKEGFLYSNSNSYPIKKGVVRFVDNYNYSESFGWQWNYWSRVQFDSENINKPMHGHTTKMWESITDFKNKGINDLNSKVVLDVGCGPGRFIEVVRNKGALVIGLDYSMAVDAAYRNFENDENVCIIQGDAMNLPVKANSIDIAFSIGVLHHTPNPSNGVQEVYKVLKPNGGWFALSVYGSGGYYDFPSVQFWRKVFAFTWKYLGQWPPLIYTYFVITVFRPFAKLSRNLGRVIRLFFPFINLPDKDWSLLDTFDSVTPSYQSAHGSYEIYCWFKAIGYNNIEPTNWGNTSYCGSKK</sequence>
<organism evidence="2 3">
    <name type="scientific">Planctomyces bekefii</name>
    <dbReference type="NCBI Taxonomy" id="1653850"/>
    <lineage>
        <taxon>Bacteria</taxon>
        <taxon>Pseudomonadati</taxon>
        <taxon>Planctomycetota</taxon>
        <taxon>Planctomycetia</taxon>
        <taxon>Planctomycetales</taxon>
        <taxon>Planctomycetaceae</taxon>
        <taxon>Planctomyces</taxon>
    </lineage>
</organism>
<dbReference type="Gene3D" id="3.40.50.150">
    <property type="entry name" value="Vaccinia Virus protein VP39"/>
    <property type="match status" value="1"/>
</dbReference>
<dbReference type="GO" id="GO:0008757">
    <property type="term" value="F:S-adenosylmethionine-dependent methyltransferase activity"/>
    <property type="evidence" value="ECO:0007669"/>
    <property type="project" value="InterPro"/>
</dbReference>
<dbReference type="Proteomes" id="UP000321083">
    <property type="component" value="Unassembled WGS sequence"/>
</dbReference>
<reference evidence="2 3" key="1">
    <citation type="submission" date="2019-08" db="EMBL/GenBank/DDBJ databases">
        <title>100 year-old enigma solved: identification of Planctomyces bekefii, the type genus and species of the phylum Planctomycetes.</title>
        <authorList>
            <person name="Svetlana D.N."/>
            <person name="Overmann J."/>
        </authorList>
    </citation>
    <scope>NUCLEOTIDE SEQUENCE [LARGE SCALE GENOMIC DNA]</scope>
    <source>
        <strain evidence="2">Phe10_nw2017</strain>
    </source>
</reference>
<keyword evidence="3" id="KW-1185">Reference proteome</keyword>
<protein>
    <recommendedName>
        <fullName evidence="1">Methyltransferase type 11 domain-containing protein</fullName>
    </recommendedName>
</protein>
<name>A0A5C6M5G2_9PLAN</name>
<feature type="domain" description="Methyltransferase type 11" evidence="1">
    <location>
        <begin position="112"/>
        <end position="201"/>
    </location>
</feature>
<dbReference type="InterPro" id="IPR029063">
    <property type="entry name" value="SAM-dependent_MTases_sf"/>
</dbReference>
<dbReference type="PANTHER" id="PTHR43591:SF24">
    <property type="entry name" value="2-METHOXY-6-POLYPRENYL-1,4-BENZOQUINOL METHYLASE, MITOCHONDRIAL"/>
    <property type="match status" value="1"/>
</dbReference>